<name>A0ABT8NAC4_9BACL</name>
<keyword evidence="12" id="KW-1185">Reference proteome</keyword>
<reference evidence="11 12" key="1">
    <citation type="submission" date="2023-07" db="EMBL/GenBank/DDBJ databases">
        <title>Novel species in genus Planococcus.</title>
        <authorList>
            <person name="Ning S."/>
        </authorList>
    </citation>
    <scope>NUCLEOTIDE SEQUENCE [LARGE SCALE GENOMIC DNA]</scope>
    <source>
        <strain evidence="11 12">N017</strain>
    </source>
</reference>
<dbReference type="Gene3D" id="3.30.1120.170">
    <property type="match status" value="1"/>
</dbReference>
<dbReference type="PANTHER" id="PTHR47371">
    <property type="entry name" value="LIPOTEICHOIC ACID SYNTHASE"/>
    <property type="match status" value="1"/>
</dbReference>
<comment type="caution">
    <text evidence="11">The sequence shown here is derived from an EMBL/GenBank/DDBJ whole genome shotgun (WGS) entry which is preliminary data.</text>
</comment>
<keyword evidence="7 8" id="KW-0472">Membrane</keyword>
<keyword evidence="5 9" id="KW-0812">Transmembrane</keyword>
<dbReference type="Pfam" id="PF00884">
    <property type="entry name" value="Sulfatase"/>
    <property type="match status" value="1"/>
</dbReference>
<feature type="transmembrane region" description="Helical" evidence="9">
    <location>
        <begin position="38"/>
        <end position="59"/>
    </location>
</feature>
<accession>A0ABT8NAC4</accession>
<gene>
    <name evidence="11" type="ORF">QWY13_04355</name>
</gene>
<evidence type="ECO:0000256" key="2">
    <source>
        <dbReference type="ARBA" id="ARBA00004936"/>
    </source>
</evidence>
<evidence type="ECO:0000313" key="12">
    <source>
        <dbReference type="Proteomes" id="UP001172142"/>
    </source>
</evidence>
<dbReference type="InterPro" id="IPR017850">
    <property type="entry name" value="Alkaline_phosphatase_core_sf"/>
</dbReference>
<comment type="pathway">
    <text evidence="2">Cell wall biogenesis; lipoteichoic acid biosynthesis.</text>
</comment>
<dbReference type="EC" id="2.7.8.-" evidence="11"/>
<feature type="transmembrane region" description="Helical" evidence="9">
    <location>
        <begin position="12"/>
        <end position="32"/>
    </location>
</feature>
<sequence length="620" mass="70309">MKKFLDSHYLTAIFVMGSILLVAKLAVFRSLVFGEVSFLRILIIDFPMWMLIPALLFLMLKKVSPLILLIYNLIVSALMVSIIWYERYFQTVPSYYDLNQANQAGSVMETVKLLYSPWDLFFFSDLLIYIVFAIVFWKKQFKTVSRLKIGAVSAVLAVMAIATTAVAIQKPIIDITLFAKEQGFIQTQIVQALSQSSAVGHAEDKIMTDSELASLKGNEFVPYTEQERFGIAKDRHLFFIQVESLQALAINQSIGGQEITPNINALLRDSIYFNQVFQQIGAGNTSDAEWMFHTSLYPKGLEPTVNYVEDVEVPSMVRLLNDRDYLTTTYHADAIDYWNRDKLYPALGFQKAYTKEEIPHEDLVGIGPSDKVLFEFAAKEIKKQAEEGKKIYANIMTLTSHTPFEIPEDKQMLQLPAEFEGSYAGNYLQSVRYTDEQIGGFIKFLKEENLYEESLIVITGDHSGLHGTPMKISDTKLMSGLMGHTYTIKDRFLLPFIVAGPGLFNNEVHSTLGGQVDIMPTLTNLLGIVPEAPIVGHNLLEYENNLLTMRYYLSGGSFVTEKEIYLGQNARYPERYYDFDMMTKMIPVPDTVEKDQETIMEILAHSDAISRNYLNNVPSE</sequence>
<feature type="transmembrane region" description="Helical" evidence="9">
    <location>
        <begin position="66"/>
        <end position="85"/>
    </location>
</feature>
<evidence type="ECO:0000256" key="5">
    <source>
        <dbReference type="ARBA" id="ARBA00022692"/>
    </source>
</evidence>
<keyword evidence="6 9" id="KW-1133">Transmembrane helix</keyword>
<dbReference type="GO" id="GO:0016740">
    <property type="term" value="F:transferase activity"/>
    <property type="evidence" value="ECO:0007669"/>
    <property type="project" value="UniProtKB-KW"/>
</dbReference>
<keyword evidence="4 8" id="KW-1003">Cell membrane</keyword>
<comment type="subcellular location">
    <subcellularLocation>
        <location evidence="1">Cell membrane</location>
        <topology evidence="1">Multi-pass membrane protein</topology>
    </subcellularLocation>
</comment>
<feature type="transmembrane region" description="Helical" evidence="9">
    <location>
        <begin position="120"/>
        <end position="137"/>
    </location>
</feature>
<dbReference type="Gene3D" id="3.40.720.10">
    <property type="entry name" value="Alkaline Phosphatase, subunit A"/>
    <property type="match status" value="1"/>
</dbReference>
<comment type="similarity">
    <text evidence="3 8">Belongs to the LTA synthase family.</text>
</comment>
<proteinExistence type="inferred from homology"/>
<dbReference type="CDD" id="cd16015">
    <property type="entry name" value="LTA_synthase"/>
    <property type="match status" value="1"/>
</dbReference>
<dbReference type="InterPro" id="IPR012160">
    <property type="entry name" value="LtaS-like"/>
</dbReference>
<evidence type="ECO:0000313" key="11">
    <source>
        <dbReference type="EMBL" id="MDN7244718.1"/>
    </source>
</evidence>
<dbReference type="RefSeq" id="WP_301855214.1">
    <property type="nucleotide sequence ID" value="NZ_JAUJWU010000001.1"/>
</dbReference>
<evidence type="ECO:0000256" key="9">
    <source>
        <dbReference type="SAM" id="Phobius"/>
    </source>
</evidence>
<evidence type="ECO:0000256" key="3">
    <source>
        <dbReference type="ARBA" id="ARBA00009983"/>
    </source>
</evidence>
<keyword evidence="11" id="KW-0808">Transferase</keyword>
<dbReference type="Proteomes" id="UP001172142">
    <property type="component" value="Unassembled WGS sequence"/>
</dbReference>
<dbReference type="PIRSF" id="PIRSF005091">
    <property type="entry name" value="Mmb_sulf_HI1246"/>
    <property type="match status" value="1"/>
</dbReference>
<dbReference type="InterPro" id="IPR000917">
    <property type="entry name" value="Sulfatase_N"/>
</dbReference>
<organism evidence="11 12">
    <name type="scientific">Planococcus shenhongbingii</name>
    <dbReference type="NCBI Taxonomy" id="3058398"/>
    <lineage>
        <taxon>Bacteria</taxon>
        <taxon>Bacillati</taxon>
        <taxon>Bacillota</taxon>
        <taxon>Bacilli</taxon>
        <taxon>Bacillales</taxon>
        <taxon>Caryophanaceae</taxon>
        <taxon>Planococcus</taxon>
    </lineage>
</organism>
<feature type="transmembrane region" description="Helical" evidence="9">
    <location>
        <begin position="149"/>
        <end position="168"/>
    </location>
</feature>
<evidence type="ECO:0000256" key="7">
    <source>
        <dbReference type="ARBA" id="ARBA00023136"/>
    </source>
</evidence>
<evidence type="ECO:0000256" key="8">
    <source>
        <dbReference type="PIRNR" id="PIRNR005091"/>
    </source>
</evidence>
<evidence type="ECO:0000256" key="6">
    <source>
        <dbReference type="ARBA" id="ARBA00022989"/>
    </source>
</evidence>
<evidence type="ECO:0000256" key="1">
    <source>
        <dbReference type="ARBA" id="ARBA00004651"/>
    </source>
</evidence>
<protein>
    <submittedName>
        <fullName evidence="11">LTA synthase family protein</fullName>
        <ecNumber evidence="11">2.7.8.-</ecNumber>
    </submittedName>
</protein>
<dbReference type="EMBL" id="JAUJWU010000001">
    <property type="protein sequence ID" value="MDN7244718.1"/>
    <property type="molecule type" value="Genomic_DNA"/>
</dbReference>
<evidence type="ECO:0000256" key="4">
    <source>
        <dbReference type="ARBA" id="ARBA00022475"/>
    </source>
</evidence>
<dbReference type="InterPro" id="IPR050448">
    <property type="entry name" value="OpgB/LTA_synthase_biosynth"/>
</dbReference>
<dbReference type="PANTHER" id="PTHR47371:SF3">
    <property type="entry name" value="PHOSPHOGLYCEROL TRANSFERASE I"/>
    <property type="match status" value="1"/>
</dbReference>
<feature type="domain" description="Sulfatase N-terminal" evidence="10">
    <location>
        <begin position="236"/>
        <end position="528"/>
    </location>
</feature>
<evidence type="ECO:0000259" key="10">
    <source>
        <dbReference type="Pfam" id="PF00884"/>
    </source>
</evidence>
<dbReference type="SUPFAM" id="SSF53649">
    <property type="entry name" value="Alkaline phosphatase-like"/>
    <property type="match status" value="1"/>
</dbReference>